<comment type="caution">
    <text evidence="4">The sequence shown here is derived from an EMBL/GenBank/DDBJ whole genome shotgun (WGS) entry which is preliminary data.</text>
</comment>
<dbReference type="Pfam" id="PF00379">
    <property type="entry name" value="Chitin_bind_4"/>
    <property type="match status" value="1"/>
</dbReference>
<dbReference type="AlphaFoldDB" id="A0A1D2NGX4"/>
<evidence type="ECO:0000256" key="3">
    <source>
        <dbReference type="SAM" id="SignalP"/>
    </source>
</evidence>
<reference evidence="4 5" key="1">
    <citation type="journal article" date="2016" name="Genome Biol. Evol.">
        <title>Gene Family Evolution Reflects Adaptation to Soil Environmental Stressors in the Genome of the Collembolan Orchesella cincta.</title>
        <authorList>
            <person name="Faddeeva-Vakhrusheva A."/>
            <person name="Derks M.F."/>
            <person name="Anvar S.Y."/>
            <person name="Agamennone V."/>
            <person name="Suring W."/>
            <person name="Smit S."/>
            <person name="van Straalen N.M."/>
            <person name="Roelofs D."/>
        </authorList>
    </citation>
    <scope>NUCLEOTIDE SEQUENCE [LARGE SCALE GENOMIC DNA]</scope>
    <source>
        <tissue evidence="4">Mixed pool</tissue>
    </source>
</reference>
<protein>
    <submittedName>
        <fullName evidence="4">Cuticle protein 19</fullName>
    </submittedName>
</protein>
<keyword evidence="1 2" id="KW-0193">Cuticle</keyword>
<feature type="chain" id="PRO_5008905554" evidence="3">
    <location>
        <begin position="20"/>
        <end position="133"/>
    </location>
</feature>
<proteinExistence type="predicted"/>
<dbReference type="PROSITE" id="PS51155">
    <property type="entry name" value="CHIT_BIND_RR_2"/>
    <property type="match status" value="1"/>
</dbReference>
<evidence type="ECO:0000256" key="1">
    <source>
        <dbReference type="ARBA" id="ARBA00022460"/>
    </source>
</evidence>
<dbReference type="EMBL" id="LJIJ01000042">
    <property type="protein sequence ID" value="ODN04497.1"/>
    <property type="molecule type" value="Genomic_DNA"/>
</dbReference>
<evidence type="ECO:0000313" key="4">
    <source>
        <dbReference type="EMBL" id="ODN04497.1"/>
    </source>
</evidence>
<dbReference type="OrthoDB" id="6348134at2759"/>
<organism evidence="4 5">
    <name type="scientific">Orchesella cincta</name>
    <name type="common">Springtail</name>
    <name type="synonym">Podura cincta</name>
    <dbReference type="NCBI Taxonomy" id="48709"/>
    <lineage>
        <taxon>Eukaryota</taxon>
        <taxon>Metazoa</taxon>
        <taxon>Ecdysozoa</taxon>
        <taxon>Arthropoda</taxon>
        <taxon>Hexapoda</taxon>
        <taxon>Collembola</taxon>
        <taxon>Entomobryomorpha</taxon>
        <taxon>Entomobryoidea</taxon>
        <taxon>Orchesellidae</taxon>
        <taxon>Orchesellinae</taxon>
        <taxon>Orchesella</taxon>
    </lineage>
</organism>
<dbReference type="PANTHER" id="PTHR12236">
    <property type="entry name" value="STRUCTURAL CONTITUENT OF CUTICLE"/>
    <property type="match status" value="1"/>
</dbReference>
<evidence type="ECO:0000256" key="2">
    <source>
        <dbReference type="PROSITE-ProRule" id="PRU00497"/>
    </source>
</evidence>
<feature type="signal peptide" evidence="3">
    <location>
        <begin position="1"/>
        <end position="19"/>
    </location>
</feature>
<dbReference type="PRINTS" id="PR00947">
    <property type="entry name" value="CUTICLE"/>
</dbReference>
<dbReference type="InterPro" id="IPR000618">
    <property type="entry name" value="Insect_cuticle"/>
</dbReference>
<dbReference type="GO" id="GO:0005615">
    <property type="term" value="C:extracellular space"/>
    <property type="evidence" value="ECO:0007669"/>
    <property type="project" value="TreeGrafter"/>
</dbReference>
<sequence>MQSATVFFGLMALVAAVTAAPGGFGLGYGGGGHYGGGLDYYAYPKYSYNYGVADKITGDQKSAGEVRDGPLTKGYYSVVQPDGVLRTVNYVVDPKLGFQAQVINKGIAGHPAIYKGFGGHHRWTSSGWISGYN</sequence>
<accession>A0A1D2NGX4</accession>
<dbReference type="GO" id="GO:0042302">
    <property type="term" value="F:structural constituent of cuticle"/>
    <property type="evidence" value="ECO:0007669"/>
    <property type="project" value="UniProtKB-UniRule"/>
</dbReference>
<dbReference type="OMA" id="WTSSGWI"/>
<dbReference type="STRING" id="48709.A0A1D2NGX4"/>
<name>A0A1D2NGX4_ORCCI</name>
<dbReference type="GO" id="GO:0031012">
    <property type="term" value="C:extracellular matrix"/>
    <property type="evidence" value="ECO:0007669"/>
    <property type="project" value="TreeGrafter"/>
</dbReference>
<gene>
    <name evidence="4" type="ORF">Ocin01_02189</name>
</gene>
<dbReference type="InterPro" id="IPR051217">
    <property type="entry name" value="Insect_Cuticle_Struc_Prot"/>
</dbReference>
<keyword evidence="3" id="KW-0732">Signal</keyword>
<dbReference type="Proteomes" id="UP000094527">
    <property type="component" value="Unassembled WGS sequence"/>
</dbReference>
<dbReference type="PANTHER" id="PTHR12236:SF95">
    <property type="entry name" value="CUTICULAR PROTEIN 76BD, ISOFORM C-RELATED"/>
    <property type="match status" value="1"/>
</dbReference>
<keyword evidence="5" id="KW-1185">Reference proteome</keyword>
<evidence type="ECO:0000313" key="5">
    <source>
        <dbReference type="Proteomes" id="UP000094527"/>
    </source>
</evidence>